<comment type="subcellular location">
    <subcellularLocation>
        <location evidence="1">Endoplasmic reticulum membrane</location>
        <topology evidence="1">Single-pass membrane protein</topology>
    </subcellularLocation>
</comment>
<dbReference type="GO" id="GO:0006488">
    <property type="term" value="P:dolichol-linked oligosaccharide biosynthetic process"/>
    <property type="evidence" value="ECO:0007669"/>
    <property type="project" value="InterPro"/>
</dbReference>
<organism evidence="7 8">
    <name type="scientific">Bowmanella dokdonensis</name>
    <dbReference type="NCBI Taxonomy" id="751969"/>
    <lineage>
        <taxon>Bacteria</taxon>
        <taxon>Pseudomonadati</taxon>
        <taxon>Pseudomonadota</taxon>
        <taxon>Gammaproteobacteria</taxon>
        <taxon>Alteromonadales</taxon>
        <taxon>Alteromonadaceae</taxon>
        <taxon>Bowmanella</taxon>
    </lineage>
</organism>
<evidence type="ECO:0000256" key="3">
    <source>
        <dbReference type="ARBA" id="ARBA00022824"/>
    </source>
</evidence>
<reference evidence="7" key="1">
    <citation type="submission" date="2021-03" db="EMBL/GenBank/DDBJ databases">
        <title>novel species isolated from a fishpond in China.</title>
        <authorList>
            <person name="Lu H."/>
            <person name="Cai Z."/>
        </authorList>
    </citation>
    <scope>NUCLEOTIDE SEQUENCE</scope>
    <source>
        <strain evidence="7">JCM 30855</strain>
    </source>
</reference>
<dbReference type="PANTHER" id="PTHR12154">
    <property type="entry name" value="GLYCOSYL TRANSFERASE-RELATED"/>
    <property type="match status" value="1"/>
</dbReference>
<keyword evidence="8" id="KW-1185">Reference proteome</keyword>
<dbReference type="PANTHER" id="PTHR12154:SF4">
    <property type="entry name" value="UDP-N-ACETYLGLUCOSAMINE TRANSFERASE SUBUNIT ALG14 HOMOLOG"/>
    <property type="match status" value="1"/>
</dbReference>
<evidence type="ECO:0000256" key="6">
    <source>
        <dbReference type="SAM" id="Phobius"/>
    </source>
</evidence>
<dbReference type="AlphaFoldDB" id="A0A939DRL2"/>
<evidence type="ECO:0000256" key="4">
    <source>
        <dbReference type="ARBA" id="ARBA00022989"/>
    </source>
</evidence>
<proteinExistence type="predicted"/>
<evidence type="ECO:0000313" key="8">
    <source>
        <dbReference type="Proteomes" id="UP000664654"/>
    </source>
</evidence>
<comment type="caution">
    <text evidence="7">The sequence shown here is derived from an EMBL/GenBank/DDBJ whole genome shotgun (WGS) entry which is preliminary data.</text>
</comment>
<feature type="transmembrane region" description="Helical" evidence="6">
    <location>
        <begin position="72"/>
        <end position="91"/>
    </location>
</feature>
<dbReference type="RefSeq" id="WP_206575618.1">
    <property type="nucleotide sequence ID" value="NZ_JAFKCV010000019.1"/>
</dbReference>
<keyword evidence="3" id="KW-0256">Endoplasmic reticulum</keyword>
<evidence type="ECO:0008006" key="9">
    <source>
        <dbReference type="Google" id="ProtNLM"/>
    </source>
</evidence>
<dbReference type="Gene3D" id="3.40.50.2000">
    <property type="entry name" value="Glycogen Phosphorylase B"/>
    <property type="match status" value="1"/>
</dbReference>
<evidence type="ECO:0000256" key="1">
    <source>
        <dbReference type="ARBA" id="ARBA00004389"/>
    </source>
</evidence>
<accession>A0A939DRL2</accession>
<name>A0A939DRL2_9ALTE</name>
<sequence>MNMDKPKTVVFVYGEGGHSAQMARLFACLQHHSELSSCKFVTLNDTDKCFSPQGAERVLLQQVRSKYGSFSVLKAISSVGSALFSVVALMGRLDCRILISTGPGIAIVPALMFRLMGRQVIHVETWSRFNTCSFSGKVMYRLSTKFYVQNKEQLRRYPKAVWSGRL</sequence>
<dbReference type="NCBIfam" id="NF041549">
    <property type="entry name" value="PssD"/>
    <property type="match status" value="1"/>
</dbReference>
<evidence type="ECO:0000313" key="7">
    <source>
        <dbReference type="EMBL" id="MBN7827510.1"/>
    </source>
</evidence>
<dbReference type="EMBL" id="JAFKCV010000019">
    <property type="protein sequence ID" value="MBN7827510.1"/>
    <property type="molecule type" value="Genomic_DNA"/>
</dbReference>
<keyword evidence="5 6" id="KW-0472">Membrane</keyword>
<keyword evidence="4 6" id="KW-1133">Transmembrane helix</keyword>
<protein>
    <recommendedName>
        <fullName evidence="9">Polysaccharide biosynthesis protein</fullName>
    </recommendedName>
</protein>
<dbReference type="Proteomes" id="UP000664654">
    <property type="component" value="Unassembled WGS sequence"/>
</dbReference>
<keyword evidence="2 6" id="KW-0812">Transmembrane</keyword>
<dbReference type="GO" id="GO:0004577">
    <property type="term" value="F:N-acetylglucosaminyldiphosphodolichol N-acetylglucosaminyltransferase activity"/>
    <property type="evidence" value="ECO:0007669"/>
    <property type="project" value="TreeGrafter"/>
</dbReference>
<dbReference type="InterPro" id="IPR013969">
    <property type="entry name" value="Oligosacch_biosynth_Alg14"/>
</dbReference>
<evidence type="ECO:0000256" key="2">
    <source>
        <dbReference type="ARBA" id="ARBA00022692"/>
    </source>
</evidence>
<evidence type="ECO:0000256" key="5">
    <source>
        <dbReference type="ARBA" id="ARBA00023136"/>
    </source>
</evidence>
<dbReference type="Pfam" id="PF08660">
    <property type="entry name" value="Alg14"/>
    <property type="match status" value="1"/>
</dbReference>
<gene>
    <name evidence="7" type="ORF">J0A66_19930</name>
</gene>